<dbReference type="EMBL" id="BDUF01000002">
    <property type="protein sequence ID" value="GAX88409.1"/>
    <property type="molecule type" value="Genomic_DNA"/>
</dbReference>
<dbReference type="InterPro" id="IPR011798">
    <property type="entry name" value="APS_reductase"/>
</dbReference>
<evidence type="ECO:0000256" key="5">
    <source>
        <dbReference type="ARBA" id="ARBA00024327"/>
    </source>
</evidence>
<comment type="cofactor">
    <cofactor evidence="10">
        <name>[4Fe-4S] cluster</name>
        <dbReference type="ChEBI" id="CHEBI:49883"/>
    </cofactor>
    <text evidence="10">Binds 1 [4Fe-4S] cluster per subunit.</text>
</comment>
<evidence type="ECO:0000259" key="11">
    <source>
        <dbReference type="Pfam" id="PF01507"/>
    </source>
</evidence>
<dbReference type="GO" id="GO:0019344">
    <property type="term" value="P:cysteine biosynthetic process"/>
    <property type="evidence" value="ECO:0007669"/>
    <property type="project" value="InterPro"/>
</dbReference>
<dbReference type="Proteomes" id="UP000217785">
    <property type="component" value="Unassembled WGS sequence"/>
</dbReference>
<accession>A0A292YHY4</accession>
<dbReference type="RefSeq" id="WP_096180080.1">
    <property type="nucleotide sequence ID" value="NZ_BDUF01000002.1"/>
</dbReference>
<comment type="function">
    <text evidence="4 10">Catalyzes the formation of sulfite from adenosine 5'-phosphosulfate (APS) using thioredoxin as an electron donor.</text>
</comment>
<feature type="binding site" evidence="10">
    <location>
        <position position="207"/>
    </location>
    <ligand>
        <name>[4Fe-4S] cluster</name>
        <dbReference type="ChEBI" id="CHEBI:49883"/>
    </ligand>
</feature>
<dbReference type="NCBIfam" id="TIGR00434">
    <property type="entry name" value="cysH"/>
    <property type="match status" value="1"/>
</dbReference>
<dbReference type="PIRSF" id="PIRSF000857">
    <property type="entry name" value="PAPS_reductase"/>
    <property type="match status" value="1"/>
</dbReference>
<feature type="domain" description="Phosphoadenosine phosphosulphate reductase" evidence="11">
    <location>
        <begin position="39"/>
        <end position="210"/>
    </location>
</feature>
<organism evidence="12 13">
    <name type="scientific">Effusibacillus lacus</name>
    <dbReference type="NCBI Taxonomy" id="1348429"/>
    <lineage>
        <taxon>Bacteria</taxon>
        <taxon>Bacillati</taxon>
        <taxon>Bacillota</taxon>
        <taxon>Bacilli</taxon>
        <taxon>Bacillales</taxon>
        <taxon>Alicyclobacillaceae</taxon>
        <taxon>Effusibacillus</taxon>
    </lineage>
</organism>
<feature type="binding site" evidence="10">
    <location>
        <position position="122"/>
    </location>
    <ligand>
        <name>[4Fe-4S] cluster</name>
        <dbReference type="ChEBI" id="CHEBI:49883"/>
    </ligand>
</feature>
<feature type="binding site" evidence="10">
    <location>
        <position position="204"/>
    </location>
    <ligand>
        <name>[4Fe-4S] cluster</name>
        <dbReference type="ChEBI" id="CHEBI:49883"/>
    </ligand>
</feature>
<keyword evidence="10" id="KW-0408">Iron</keyword>
<dbReference type="GO" id="GO:0004604">
    <property type="term" value="F:phosphoadenylyl-sulfate reductase (thioredoxin) activity"/>
    <property type="evidence" value="ECO:0007669"/>
    <property type="project" value="UniProtKB-UniRule"/>
</dbReference>
<evidence type="ECO:0000256" key="3">
    <source>
        <dbReference type="ARBA" id="ARBA00023002"/>
    </source>
</evidence>
<evidence type="ECO:0000256" key="10">
    <source>
        <dbReference type="HAMAP-Rule" id="MF_00063"/>
    </source>
</evidence>
<gene>
    <name evidence="10" type="primary">cysH</name>
    <name evidence="12" type="ORF">EFBL_0018</name>
</gene>
<dbReference type="HAMAP" id="MF_00063">
    <property type="entry name" value="CysH"/>
    <property type="match status" value="1"/>
</dbReference>
<evidence type="ECO:0000313" key="13">
    <source>
        <dbReference type="Proteomes" id="UP000217785"/>
    </source>
</evidence>
<dbReference type="GO" id="GO:0019379">
    <property type="term" value="P:sulfate assimilation, phosphoadenylyl sulfate reduction by phosphoadenylyl-sulfate reductase (thioredoxin)"/>
    <property type="evidence" value="ECO:0007669"/>
    <property type="project" value="UniProtKB-UniRule"/>
</dbReference>
<evidence type="ECO:0000256" key="4">
    <source>
        <dbReference type="ARBA" id="ARBA00024298"/>
    </source>
</evidence>
<protein>
    <recommendedName>
        <fullName evidence="7 10">Adenosine 5'-phosphosulfate reductase</fullName>
        <shortName evidence="10">APS reductase</shortName>
        <ecNumber evidence="6 10">1.8.4.10</ecNumber>
    </recommendedName>
    <alternativeName>
        <fullName evidence="9 10">5'-adenylylsulfate reductase</fullName>
    </alternativeName>
    <alternativeName>
        <fullName evidence="8 10">Thioredoxin-dependent 5'-adenylylsulfate reductase</fullName>
    </alternativeName>
</protein>
<keyword evidence="10" id="KW-0479">Metal-binding</keyword>
<evidence type="ECO:0000256" key="7">
    <source>
        <dbReference type="ARBA" id="ARBA00029514"/>
    </source>
</evidence>
<evidence type="ECO:0000256" key="2">
    <source>
        <dbReference type="ARBA" id="ARBA00022490"/>
    </source>
</evidence>
<dbReference type="PANTHER" id="PTHR46509">
    <property type="entry name" value="PHOSPHOADENOSINE PHOSPHOSULFATE REDUCTASE"/>
    <property type="match status" value="1"/>
</dbReference>
<dbReference type="SUPFAM" id="SSF52402">
    <property type="entry name" value="Adenine nucleotide alpha hydrolases-like"/>
    <property type="match status" value="1"/>
</dbReference>
<dbReference type="InterPro" id="IPR002500">
    <property type="entry name" value="PAPS_reduct_dom"/>
</dbReference>
<comment type="pathway">
    <text evidence="5 10">Sulfur metabolism; hydrogen sulfide biosynthesis; sulfite from sulfate.</text>
</comment>
<evidence type="ECO:0000256" key="1">
    <source>
        <dbReference type="ARBA" id="ARBA00009732"/>
    </source>
</evidence>
<dbReference type="GO" id="GO:0043866">
    <property type="term" value="F:adenylyl-sulfate reductase (thioredoxin) activity"/>
    <property type="evidence" value="ECO:0007669"/>
    <property type="project" value="UniProtKB-EC"/>
</dbReference>
<comment type="caution">
    <text evidence="12">The sequence shown here is derived from an EMBL/GenBank/DDBJ whole genome shotgun (WGS) entry which is preliminary data.</text>
</comment>
<evidence type="ECO:0000256" key="8">
    <source>
        <dbReference type="ARBA" id="ARBA00030894"/>
    </source>
</evidence>
<reference evidence="13" key="1">
    <citation type="submission" date="2017-07" db="EMBL/GenBank/DDBJ databases">
        <title>Draft genome sequence of Effusibacillus lacus strain skLN1.</title>
        <authorList>
            <person name="Watanabe M."/>
            <person name="Kojima H."/>
            <person name="Fukui M."/>
        </authorList>
    </citation>
    <scope>NUCLEOTIDE SEQUENCE [LARGE SCALE GENOMIC DNA]</scope>
    <source>
        <strain evidence="13">skLN1</strain>
    </source>
</reference>
<keyword evidence="2 10" id="KW-0963">Cytoplasm</keyword>
<dbReference type="AlphaFoldDB" id="A0A292YHY4"/>
<feature type="binding site" evidence="10">
    <location>
        <position position="121"/>
    </location>
    <ligand>
        <name>[4Fe-4S] cluster</name>
        <dbReference type="ChEBI" id="CHEBI:49883"/>
    </ligand>
</feature>
<evidence type="ECO:0000256" key="6">
    <source>
        <dbReference type="ARBA" id="ARBA00024386"/>
    </source>
</evidence>
<dbReference type="GO" id="GO:0070814">
    <property type="term" value="P:hydrogen sulfide biosynthetic process"/>
    <property type="evidence" value="ECO:0007669"/>
    <property type="project" value="UniProtKB-UniRule"/>
</dbReference>
<evidence type="ECO:0000256" key="9">
    <source>
        <dbReference type="ARBA" id="ARBA00032041"/>
    </source>
</evidence>
<name>A0A292YHY4_9BACL</name>
<dbReference type="Gene3D" id="3.40.50.620">
    <property type="entry name" value="HUPs"/>
    <property type="match status" value="1"/>
</dbReference>
<dbReference type="GO" id="GO:0051539">
    <property type="term" value="F:4 iron, 4 sulfur cluster binding"/>
    <property type="evidence" value="ECO:0007669"/>
    <property type="project" value="UniProtKB-UniRule"/>
</dbReference>
<dbReference type="GO" id="GO:0046872">
    <property type="term" value="F:metal ion binding"/>
    <property type="evidence" value="ECO:0007669"/>
    <property type="project" value="UniProtKB-KW"/>
</dbReference>
<sequence>MNDQKELVLSPEKVQELNSMMEDSTPQEILRFALETIDNIAFACSFGAEDVALIDMIVKIKPETKIFYLDTDVLFQETYEVRDRIAEKYNPNLIRYSPLLTLEEQKAQHGDELWAKDPNACCNIRKVEPLTRALSELDAWITGIRREQAPTRANAGVIEVDAKFGLIKFNPLAKWTNKQVWDYILANEVPYNVLHDQGYPSIGCTHCTRPVKPGEDPRAGRWAGFAKTECGLHK</sequence>
<comment type="similarity">
    <text evidence="1 10">Belongs to the PAPS reductase family. CysH subfamily.</text>
</comment>
<dbReference type="InterPro" id="IPR004511">
    <property type="entry name" value="PAPS/APS_Rdtase"/>
</dbReference>
<evidence type="ECO:0000313" key="12">
    <source>
        <dbReference type="EMBL" id="GAX88409.1"/>
    </source>
</evidence>
<proteinExistence type="inferred from homology"/>
<dbReference type="NCBIfam" id="NF002537">
    <property type="entry name" value="PRK02090.1"/>
    <property type="match status" value="1"/>
</dbReference>
<dbReference type="CDD" id="cd23945">
    <property type="entry name" value="PAPS_reductase"/>
    <property type="match status" value="1"/>
</dbReference>
<comment type="subcellular location">
    <subcellularLocation>
        <location evidence="10">Cytoplasm</location>
    </subcellularLocation>
</comment>
<dbReference type="InterPro" id="IPR014729">
    <property type="entry name" value="Rossmann-like_a/b/a_fold"/>
</dbReference>
<feature type="active site" description="Nucleophile; cysteine thiosulfonate intermediate" evidence="10">
    <location>
        <position position="230"/>
    </location>
</feature>
<dbReference type="OrthoDB" id="9772604at2"/>
<keyword evidence="3 10" id="KW-0560">Oxidoreductase</keyword>
<dbReference type="GO" id="GO:0005737">
    <property type="term" value="C:cytoplasm"/>
    <property type="evidence" value="ECO:0007669"/>
    <property type="project" value="UniProtKB-SubCell"/>
</dbReference>
<dbReference type="EC" id="1.8.4.10" evidence="6 10"/>
<dbReference type="NCBIfam" id="TIGR02055">
    <property type="entry name" value="APS_reductase"/>
    <property type="match status" value="1"/>
</dbReference>
<keyword evidence="13" id="KW-1185">Reference proteome</keyword>
<comment type="catalytic activity">
    <reaction evidence="10">
        <text>[thioredoxin]-disulfide + sulfite + AMP + 2 H(+) = adenosine 5'-phosphosulfate + [thioredoxin]-dithiol</text>
        <dbReference type="Rhea" id="RHEA:21976"/>
        <dbReference type="Rhea" id="RHEA-COMP:10698"/>
        <dbReference type="Rhea" id="RHEA-COMP:10700"/>
        <dbReference type="ChEBI" id="CHEBI:15378"/>
        <dbReference type="ChEBI" id="CHEBI:17359"/>
        <dbReference type="ChEBI" id="CHEBI:29950"/>
        <dbReference type="ChEBI" id="CHEBI:50058"/>
        <dbReference type="ChEBI" id="CHEBI:58243"/>
        <dbReference type="ChEBI" id="CHEBI:456215"/>
        <dbReference type="EC" id="1.8.4.10"/>
    </reaction>
</comment>
<dbReference type="Pfam" id="PF01507">
    <property type="entry name" value="PAPS_reduct"/>
    <property type="match status" value="1"/>
</dbReference>
<dbReference type="PANTHER" id="PTHR46509:SF1">
    <property type="entry name" value="PHOSPHOADENOSINE PHOSPHOSULFATE REDUCTASE"/>
    <property type="match status" value="1"/>
</dbReference>
<keyword evidence="10" id="KW-0411">Iron-sulfur</keyword>